<gene>
    <name evidence="2" type="ORF">KIV56_15355</name>
</gene>
<sequence length="320" mass="32930">MMAAGAQADDNGVVALTVSVADQLPTGPVEIHCTLPVGARADSSPVFITIHGLKPFSHVEVWVHSTPVLLVSGTADAAGDFSGSGTLPGNLEAGGHTIEVVGVTGAGDPFSQVAASFAITNAGTIGSATTGDANGVLSLVVPSAAVATFNAPVLVSNRSTTSGVLGSFAVSDARVLTREGWTVSADVADFVNAADGSAIGKTQARPRAAARQHRGDGRQPVRRPVGRHRELPDEPRRGCPGEPGGHDRAQCRSHLRRAAREIGRHLPVHPVPHARLPVTGRAPARSVKLARLGMSEARFPASFPSRLPARQLAETSNGLT</sequence>
<evidence type="ECO:0000313" key="3">
    <source>
        <dbReference type="Proteomes" id="UP001212421"/>
    </source>
</evidence>
<protein>
    <recommendedName>
        <fullName evidence="4">Ig-like domain repeat protein</fullName>
    </recommendedName>
</protein>
<evidence type="ECO:0000256" key="1">
    <source>
        <dbReference type="SAM" id="MobiDB-lite"/>
    </source>
</evidence>
<proteinExistence type="predicted"/>
<accession>A0ABY7NDH3</accession>
<reference evidence="2 3" key="1">
    <citation type="submission" date="2021-05" db="EMBL/GenBank/DDBJ databases">
        <authorList>
            <person name="Kumar R."/>
            <person name="Kumar A."/>
            <person name="Mukhia S."/>
        </authorList>
    </citation>
    <scope>NUCLEOTIDE SEQUENCE [LARGE SCALE GENOMIC DNA]</scope>
    <source>
        <strain evidence="2 3">ERMR7:08</strain>
    </source>
</reference>
<feature type="region of interest" description="Disordered" evidence="1">
    <location>
        <begin position="199"/>
        <end position="251"/>
    </location>
</feature>
<dbReference type="RefSeq" id="WP_281534236.1">
    <property type="nucleotide sequence ID" value="NZ_CP075584.1"/>
</dbReference>
<organism evidence="2 3">
    <name type="scientific">Cryobacterium breve</name>
    <dbReference type="NCBI Taxonomy" id="1259258"/>
    <lineage>
        <taxon>Bacteria</taxon>
        <taxon>Bacillati</taxon>
        <taxon>Actinomycetota</taxon>
        <taxon>Actinomycetes</taxon>
        <taxon>Micrococcales</taxon>
        <taxon>Microbacteriaceae</taxon>
        <taxon>Cryobacterium</taxon>
    </lineage>
</organism>
<keyword evidence="3" id="KW-1185">Reference proteome</keyword>
<feature type="compositionally biased region" description="Basic and acidic residues" evidence="1">
    <location>
        <begin position="227"/>
        <end position="250"/>
    </location>
</feature>
<evidence type="ECO:0000313" key="2">
    <source>
        <dbReference type="EMBL" id="WBM79640.1"/>
    </source>
</evidence>
<dbReference type="Proteomes" id="UP001212421">
    <property type="component" value="Chromosome"/>
</dbReference>
<evidence type="ECO:0008006" key="4">
    <source>
        <dbReference type="Google" id="ProtNLM"/>
    </source>
</evidence>
<dbReference type="EMBL" id="CP075584">
    <property type="protein sequence ID" value="WBM79640.1"/>
    <property type="molecule type" value="Genomic_DNA"/>
</dbReference>
<name>A0ABY7NDH3_9MICO</name>